<proteinExistence type="inferred from homology"/>
<dbReference type="Pfam" id="PF01231">
    <property type="entry name" value="IDO"/>
    <property type="match status" value="1"/>
</dbReference>
<comment type="similarity">
    <text evidence="1">Belongs to the indoleamine 2,3-dioxygenase family.</text>
</comment>
<keyword evidence="4" id="KW-0349">Heme</keyword>
<evidence type="ECO:0000313" key="6">
    <source>
        <dbReference type="EMBL" id="CDZ98353.1"/>
    </source>
</evidence>
<dbReference type="GO" id="GO:0020037">
    <property type="term" value="F:heme binding"/>
    <property type="evidence" value="ECO:0007669"/>
    <property type="project" value="InterPro"/>
</dbReference>
<dbReference type="Gene3D" id="1.20.58.480">
    <property type="match status" value="1"/>
</dbReference>
<dbReference type="InterPro" id="IPR037217">
    <property type="entry name" value="Trp/Indoleamine_2_3_dOase-like"/>
</dbReference>
<evidence type="ECO:0000256" key="2">
    <source>
        <dbReference type="ARBA" id="ARBA00022723"/>
    </source>
</evidence>
<feature type="binding site" description="proximal binding residue" evidence="4">
    <location>
        <position position="430"/>
    </location>
    <ligand>
        <name>heme b</name>
        <dbReference type="ChEBI" id="CHEBI:60344"/>
    </ligand>
    <ligandPart>
        <name>Fe</name>
        <dbReference type="ChEBI" id="CHEBI:18248"/>
    </ligandPart>
</feature>
<dbReference type="SUPFAM" id="SSF140959">
    <property type="entry name" value="Indolic compounds 2,3-dioxygenase-like"/>
    <property type="match status" value="1"/>
</dbReference>
<dbReference type="PANTHER" id="PTHR28657:SF5">
    <property type="entry name" value="INDOLEAMINE 2,3-DIOXYGENASE"/>
    <property type="match status" value="1"/>
</dbReference>
<dbReference type="PANTHER" id="PTHR28657">
    <property type="entry name" value="INDOLEAMINE 2,3-DIOXYGENASE"/>
    <property type="match status" value="1"/>
</dbReference>
<feature type="compositionally biased region" description="Low complexity" evidence="5">
    <location>
        <begin position="346"/>
        <end position="359"/>
    </location>
</feature>
<keyword evidence="3 4" id="KW-0408">Iron</keyword>
<reference evidence="6" key="1">
    <citation type="submission" date="2014-08" db="EMBL/GenBank/DDBJ databases">
        <authorList>
            <person name="Sharma Rahul"/>
            <person name="Thines Marco"/>
        </authorList>
    </citation>
    <scope>NUCLEOTIDE SEQUENCE</scope>
</reference>
<accession>A0A0F7SL16</accession>
<name>A0A0F7SL16_PHARH</name>
<dbReference type="GO" id="GO:0033754">
    <property type="term" value="F:indoleamine 2,3-dioxygenase activity"/>
    <property type="evidence" value="ECO:0007669"/>
    <property type="project" value="TreeGrafter"/>
</dbReference>
<dbReference type="EMBL" id="LN483345">
    <property type="protein sequence ID" value="CDZ98353.1"/>
    <property type="molecule type" value="Genomic_DNA"/>
</dbReference>
<protein>
    <submittedName>
        <fullName evidence="6">INDO</fullName>
    </submittedName>
</protein>
<evidence type="ECO:0000256" key="3">
    <source>
        <dbReference type="ARBA" id="ARBA00023004"/>
    </source>
</evidence>
<feature type="region of interest" description="Disordered" evidence="5">
    <location>
        <begin position="344"/>
        <end position="368"/>
    </location>
</feature>
<evidence type="ECO:0000256" key="5">
    <source>
        <dbReference type="SAM" id="MobiDB-lite"/>
    </source>
</evidence>
<organism evidence="6">
    <name type="scientific">Phaffia rhodozyma</name>
    <name type="common">Yeast</name>
    <name type="synonym">Xanthophyllomyces dendrorhous</name>
    <dbReference type="NCBI Taxonomy" id="264483"/>
    <lineage>
        <taxon>Eukaryota</taxon>
        <taxon>Fungi</taxon>
        <taxon>Dikarya</taxon>
        <taxon>Basidiomycota</taxon>
        <taxon>Agaricomycotina</taxon>
        <taxon>Tremellomycetes</taxon>
        <taxon>Cystofilobasidiales</taxon>
        <taxon>Mrakiaceae</taxon>
        <taxon>Phaffia</taxon>
    </lineage>
</organism>
<dbReference type="GO" id="GO:0046872">
    <property type="term" value="F:metal ion binding"/>
    <property type="evidence" value="ECO:0007669"/>
    <property type="project" value="UniProtKB-KW"/>
</dbReference>
<evidence type="ECO:0000256" key="1">
    <source>
        <dbReference type="ARBA" id="ARBA00007119"/>
    </source>
</evidence>
<keyword evidence="2 4" id="KW-0479">Metal-binding</keyword>
<dbReference type="InterPro" id="IPR000898">
    <property type="entry name" value="Indolamine_dOase"/>
</dbReference>
<sequence>MADSGNPARANFGLPSNHFLALPPSFGQASLSHPASDSLAPPTTTLASADFDVDVRTGFLPGHPGIDRLPDEYALWEELLEQAKAGVVKINGAHEEGGSGDRWRQTVKNMEVQILPQAHLTSQILQRASVTLAFLLHFYVHSHSGSTSDLAIPPSIAVPLDQVSNLLGLPPILTYATTVLYNVYPSDPTKAFHPTANPPNRVYHTFTGLPSEAHFYLVSSLVELHGVRALTIMRSALDEAFVGDTLALRRIASSLRALATVIDSLTSVMKQMRAGCDPAEFYWLIRPWFKGSDGDGPGGLGWLFQGVGEDEDSEGERKIVSGPSAGQSSLVHALDIFLGVDHTPHKPTSSTTTSSSTVTSPPPPSGGDSTFMQRMLQYMPGPHRTFLLHLQTSHPTVRELVVQNQSFDNGDLARSYDLAVVAMGKFRDYHMVIVTMYIIQQARRPPPAHFFPQSLPATSEPEKVIDTEKETEEPIRGTGGTALAQFLKTCKSRTVDALVGDS</sequence>
<dbReference type="GO" id="GO:0019441">
    <property type="term" value="P:L-tryptophan catabolic process to kynurenine"/>
    <property type="evidence" value="ECO:0007669"/>
    <property type="project" value="InterPro"/>
</dbReference>
<dbReference type="GO" id="GO:0034354">
    <property type="term" value="P:'de novo' NAD+ biosynthetic process from L-tryptophan"/>
    <property type="evidence" value="ECO:0007669"/>
    <property type="project" value="TreeGrafter"/>
</dbReference>
<dbReference type="GO" id="GO:0005737">
    <property type="term" value="C:cytoplasm"/>
    <property type="evidence" value="ECO:0007669"/>
    <property type="project" value="TreeGrafter"/>
</dbReference>
<evidence type="ECO:0000256" key="4">
    <source>
        <dbReference type="PIRSR" id="PIRSR600898-1"/>
    </source>
</evidence>
<dbReference type="AlphaFoldDB" id="A0A0F7SL16"/>